<protein>
    <recommendedName>
        <fullName evidence="3 4">Arsenical pump-driving ATPase</fullName>
        <ecNumber evidence="3 4">7.3.2.7</ecNumber>
    </recommendedName>
</protein>
<dbReference type="SMART" id="SM00382">
    <property type="entry name" value="AAA"/>
    <property type="match status" value="2"/>
</dbReference>
<keyword evidence="4" id="KW-0547">Nucleotide-binding</keyword>
<dbReference type="InterPro" id="IPR025723">
    <property type="entry name" value="ArsA/GET3_ATPase-like"/>
</dbReference>
<organism evidence="6 7">
    <name type="scientific">Aromatoleum tolulyticum</name>
    <dbReference type="NCBI Taxonomy" id="34027"/>
    <lineage>
        <taxon>Bacteria</taxon>
        <taxon>Pseudomonadati</taxon>
        <taxon>Pseudomonadota</taxon>
        <taxon>Betaproteobacteria</taxon>
        <taxon>Rhodocyclales</taxon>
        <taxon>Rhodocyclaceae</taxon>
        <taxon>Aromatoleum</taxon>
    </lineage>
</organism>
<dbReference type="Proteomes" id="UP000186819">
    <property type="component" value="Unassembled WGS sequence"/>
</dbReference>
<dbReference type="InterPro" id="IPR016300">
    <property type="entry name" value="ATPase_ArsA/GET3"/>
</dbReference>
<name>A0A1N6YEM7_9RHOO</name>
<comment type="function">
    <text evidence="4">Anion-transporting ATPase.</text>
</comment>
<dbReference type="PANTHER" id="PTHR10803">
    <property type="entry name" value="ARSENICAL PUMP-DRIVING ATPASE ARSENITE-TRANSLOCATING ATPASE"/>
    <property type="match status" value="1"/>
</dbReference>
<sequence>MRFLDQPPRYLFFTGKGGVGKTSLACATAIHLAGLGRKVLLVSTDPASNVAQVFEQEIGNRVTPIEAVAGLSALEIDPQAAAQAYRDRIVGPVRGVLPDDVVRGIEEQLSGACTTEIAAFDEFTGLLTDSLLTHGFEHVVFDTAPTGHTIRLLQLPAAWSGFLANNTEGASCLGPLAGLQKQREQYSAAVAALADAVRTRLVLVARAQASTLREVARTHAELAAIGLSRQFLVINGVLSDDEAARADGLAAAVLRRERDALAALPEPLRGLPTDYVPLMPFNLVGLAALRSLLGTAGAQACDAPGDERAPAAHGLPNLAGLVDGIAADGRGLVMLMGKGGVGKTTLAAAIAVELAHRGFPVHLTTSDPAAHLAETLEGSLGNLTVSRIDPQVETERYRRHVLETSGKDLDAHGRAMLEEDLRSPCTEEIAVFQAFSRVIREAGNRFVVMDTAPTGHTLLLLDATGAYHKEIARHMDKSGITHFTTPMMQLQDPLQTKVLIVTLAETTPVLEAANLQADLRRAGIEPWAWIINNSLAAARTGAPVLRRRAAQEWPQIEIVRERHARRVALVPVQADEPVGVPRLLALAAGGTNSQTRKEGIDVGSV</sequence>
<dbReference type="STRING" id="34027.SAMN05421829_11051"/>
<evidence type="ECO:0000313" key="7">
    <source>
        <dbReference type="Proteomes" id="UP000186819"/>
    </source>
</evidence>
<keyword evidence="4" id="KW-1278">Translocase</keyword>
<evidence type="ECO:0000313" key="6">
    <source>
        <dbReference type="EMBL" id="SIR13082.1"/>
    </source>
</evidence>
<dbReference type="Pfam" id="PF02374">
    <property type="entry name" value="ArsA_ATPase"/>
    <property type="match status" value="2"/>
</dbReference>
<keyword evidence="4" id="KW-0059">Arsenical resistance</keyword>
<dbReference type="PIRSF" id="PIRSF001327">
    <property type="entry name" value="Arsenical_pump-driving_ATPase"/>
    <property type="match status" value="1"/>
</dbReference>
<dbReference type="Gene3D" id="3.40.50.300">
    <property type="entry name" value="P-loop containing nucleotide triphosphate hydrolases"/>
    <property type="match status" value="2"/>
</dbReference>
<comment type="similarity">
    <text evidence="1 4">Belongs to the arsA ATPase family.</text>
</comment>
<dbReference type="NCBIfam" id="TIGR04291">
    <property type="entry name" value="arsen_driv_ArsA"/>
    <property type="match status" value="1"/>
</dbReference>
<dbReference type="GO" id="GO:0005524">
    <property type="term" value="F:ATP binding"/>
    <property type="evidence" value="ECO:0007669"/>
    <property type="project" value="UniProtKB-UniRule"/>
</dbReference>
<feature type="domain" description="AAA+ ATPase" evidence="5">
    <location>
        <begin position="329"/>
        <end position="523"/>
    </location>
</feature>
<dbReference type="GO" id="GO:0016887">
    <property type="term" value="F:ATP hydrolysis activity"/>
    <property type="evidence" value="ECO:0007669"/>
    <property type="project" value="UniProtKB-UniRule"/>
</dbReference>
<comment type="catalytic activity">
    <reaction evidence="2 4">
        <text>arsenite(in) + ATP + H2O = arsenite(out) + ADP + phosphate + H(+)</text>
        <dbReference type="Rhea" id="RHEA:11348"/>
        <dbReference type="ChEBI" id="CHEBI:15377"/>
        <dbReference type="ChEBI" id="CHEBI:15378"/>
        <dbReference type="ChEBI" id="CHEBI:29242"/>
        <dbReference type="ChEBI" id="CHEBI:30616"/>
        <dbReference type="ChEBI" id="CHEBI:43474"/>
        <dbReference type="ChEBI" id="CHEBI:456216"/>
        <dbReference type="EC" id="7.3.2.7"/>
    </reaction>
</comment>
<dbReference type="InterPro" id="IPR003593">
    <property type="entry name" value="AAA+_ATPase"/>
</dbReference>
<dbReference type="EC" id="7.3.2.7" evidence="3 4"/>
<dbReference type="EMBL" id="FTMD01000010">
    <property type="protein sequence ID" value="SIR13082.1"/>
    <property type="molecule type" value="Genomic_DNA"/>
</dbReference>
<dbReference type="NCBIfam" id="TIGR00345">
    <property type="entry name" value="GET3_arsA_TRC40"/>
    <property type="match status" value="1"/>
</dbReference>
<evidence type="ECO:0000259" key="5">
    <source>
        <dbReference type="SMART" id="SM00382"/>
    </source>
</evidence>
<dbReference type="RefSeq" id="WP_076603133.1">
    <property type="nucleotide sequence ID" value="NZ_FTMD01000010.1"/>
</dbReference>
<feature type="domain" description="AAA+ ATPase" evidence="5">
    <location>
        <begin position="7"/>
        <end position="226"/>
    </location>
</feature>
<accession>A0A1N6YEM7</accession>
<dbReference type="InterPro" id="IPR027541">
    <property type="entry name" value="Ars_ATPase"/>
</dbReference>
<dbReference type="OrthoDB" id="9780677at2"/>
<dbReference type="GO" id="GO:0015446">
    <property type="term" value="F:ATPase-coupled arsenite transmembrane transporter activity"/>
    <property type="evidence" value="ECO:0007669"/>
    <property type="project" value="UniProtKB-UniRule"/>
</dbReference>
<evidence type="ECO:0000256" key="4">
    <source>
        <dbReference type="PIRNR" id="PIRNR001327"/>
    </source>
</evidence>
<dbReference type="AlphaFoldDB" id="A0A1N6YEM7"/>
<dbReference type="SUPFAM" id="SSF52540">
    <property type="entry name" value="P-loop containing nucleoside triphosphate hydrolases"/>
    <property type="match status" value="2"/>
</dbReference>
<evidence type="ECO:0000256" key="3">
    <source>
        <dbReference type="NCBIfam" id="TIGR04291"/>
    </source>
</evidence>
<dbReference type="PANTHER" id="PTHR10803:SF3">
    <property type="entry name" value="ATPASE GET3"/>
    <property type="match status" value="1"/>
</dbReference>
<keyword evidence="7" id="KW-1185">Reference proteome</keyword>
<dbReference type="CDD" id="cd02035">
    <property type="entry name" value="ArsA"/>
    <property type="match status" value="2"/>
</dbReference>
<keyword evidence="4 6" id="KW-0067">ATP-binding</keyword>
<reference evidence="7" key="1">
    <citation type="submission" date="2017-01" db="EMBL/GenBank/DDBJ databases">
        <authorList>
            <person name="Varghese N."/>
            <person name="Submissions S."/>
        </authorList>
    </citation>
    <scope>NUCLEOTIDE SEQUENCE [LARGE SCALE GENOMIC DNA]</scope>
    <source>
        <strain evidence="7">ATCC 51758</strain>
    </source>
</reference>
<proteinExistence type="inferred from homology"/>
<evidence type="ECO:0000256" key="1">
    <source>
        <dbReference type="ARBA" id="ARBA00011040"/>
    </source>
</evidence>
<gene>
    <name evidence="6" type="ORF">SAMN05421829_11051</name>
</gene>
<evidence type="ECO:0000256" key="2">
    <source>
        <dbReference type="ARBA" id="ARBA00052296"/>
    </source>
</evidence>
<dbReference type="InterPro" id="IPR027417">
    <property type="entry name" value="P-loop_NTPase"/>
</dbReference>